<dbReference type="AlphaFoldDB" id="A0A150HQE0"/>
<evidence type="ECO:0000313" key="2">
    <source>
        <dbReference type="Proteomes" id="UP000075544"/>
    </source>
</evidence>
<protein>
    <recommendedName>
        <fullName evidence="3">Integrin</fullName>
    </recommendedName>
</protein>
<evidence type="ECO:0000313" key="1">
    <source>
        <dbReference type="EMBL" id="KXZ68614.1"/>
    </source>
</evidence>
<dbReference type="Proteomes" id="UP000075544">
    <property type="component" value="Unassembled WGS sequence"/>
</dbReference>
<organism evidence="1 2">
    <name type="scientific">Acinetobacter venetianus</name>
    <dbReference type="NCBI Taxonomy" id="52133"/>
    <lineage>
        <taxon>Bacteria</taxon>
        <taxon>Pseudomonadati</taxon>
        <taxon>Pseudomonadota</taxon>
        <taxon>Gammaproteobacteria</taxon>
        <taxon>Moraxellales</taxon>
        <taxon>Moraxellaceae</taxon>
        <taxon>Acinetobacter</taxon>
    </lineage>
</organism>
<sequence length="87" mass="10289">MLTKEHLLKHAISRDQVTIKGHLTEPRSYGVYALPLDIDGTKRFRFGNHPVRQQELKHEFGSCRLYQLFLDRKQAETLAKWLNKEIQ</sequence>
<proteinExistence type="predicted"/>
<dbReference type="EMBL" id="JRHX01000090">
    <property type="protein sequence ID" value="KXZ68614.1"/>
    <property type="molecule type" value="Genomic_DNA"/>
</dbReference>
<reference evidence="1 2" key="1">
    <citation type="journal article" date="2016" name="Sci. Rep.">
        <title>Genomic and phenotypic characterization of the species Acinetobacter venetianus.</title>
        <authorList>
            <person name="Fondi M."/>
            <person name="Maida I."/>
            <person name="Perrin E."/>
            <person name="Orlandini V."/>
            <person name="La Torre L."/>
            <person name="Bosi E."/>
            <person name="Negroni A."/>
            <person name="Zanaroli G."/>
            <person name="Fava F."/>
            <person name="Decorosi F."/>
            <person name="Giovannetti L."/>
            <person name="Viti C."/>
            <person name="Vaneechoutte M."/>
            <person name="Dijkshoorn L."/>
            <person name="Fani R."/>
        </authorList>
    </citation>
    <scope>NUCLEOTIDE SEQUENCE [LARGE SCALE GENOMIC DNA]</scope>
    <source>
        <strain evidence="1 2">LUH13518</strain>
    </source>
</reference>
<gene>
    <name evidence="1" type="ORF">AVENLUH13518_03044</name>
</gene>
<name>A0A150HQE0_9GAMM</name>
<evidence type="ECO:0008006" key="3">
    <source>
        <dbReference type="Google" id="ProtNLM"/>
    </source>
</evidence>
<accession>A0A150HQE0</accession>
<dbReference type="RefSeq" id="WP_061525570.1">
    <property type="nucleotide sequence ID" value="NZ_JRHX01000090.1"/>
</dbReference>
<comment type="caution">
    <text evidence="1">The sequence shown here is derived from an EMBL/GenBank/DDBJ whole genome shotgun (WGS) entry which is preliminary data.</text>
</comment>
<dbReference type="PATRIC" id="fig|52133.19.peg.3092"/>